<name>A0AAV9RI92_9TELE</name>
<dbReference type="AlphaFoldDB" id="A0AAV9RI92"/>
<protein>
    <submittedName>
        <fullName evidence="2">Uncharacterized protein</fullName>
    </submittedName>
</protein>
<proteinExistence type="predicted"/>
<feature type="compositionally biased region" description="Basic and acidic residues" evidence="1">
    <location>
        <begin position="108"/>
        <end position="117"/>
    </location>
</feature>
<comment type="caution">
    <text evidence="2">The sequence shown here is derived from an EMBL/GenBank/DDBJ whole genome shotgun (WGS) entry which is preliminary data.</text>
</comment>
<dbReference type="Proteomes" id="UP001311232">
    <property type="component" value="Unassembled WGS sequence"/>
</dbReference>
<evidence type="ECO:0000313" key="2">
    <source>
        <dbReference type="EMBL" id="KAK5608622.1"/>
    </source>
</evidence>
<feature type="compositionally biased region" description="Basic and acidic residues" evidence="1">
    <location>
        <begin position="203"/>
        <end position="216"/>
    </location>
</feature>
<feature type="compositionally biased region" description="Basic and acidic residues" evidence="1">
    <location>
        <begin position="52"/>
        <end position="80"/>
    </location>
</feature>
<reference evidence="2 3" key="1">
    <citation type="submission" date="2021-06" db="EMBL/GenBank/DDBJ databases">
        <authorList>
            <person name="Palmer J.M."/>
        </authorList>
    </citation>
    <scope>NUCLEOTIDE SEQUENCE [LARGE SCALE GENOMIC DNA]</scope>
    <source>
        <strain evidence="2 3">MEX-2019</strain>
        <tissue evidence="2">Muscle</tissue>
    </source>
</reference>
<evidence type="ECO:0000313" key="3">
    <source>
        <dbReference type="Proteomes" id="UP001311232"/>
    </source>
</evidence>
<feature type="compositionally biased region" description="Basic and acidic residues" evidence="1">
    <location>
        <begin position="134"/>
        <end position="195"/>
    </location>
</feature>
<feature type="region of interest" description="Disordered" evidence="1">
    <location>
        <begin position="100"/>
        <end position="216"/>
    </location>
</feature>
<dbReference type="EMBL" id="JAHHUM010001795">
    <property type="protein sequence ID" value="KAK5608622.1"/>
    <property type="molecule type" value="Genomic_DNA"/>
</dbReference>
<sequence>MSLGWPGNALGSPRGAGGGVWGEGRLGVSAESAAPATRSRISGRRRLQGVAEQRKNILADHGNEPTHYTTPRERETKQEMADNTHVILLSECQFKLKEVGPETVCIQKDSKEKKDVSTEPSEADVNEEAGVLEDPIKEVKKEKKESSKDKKESKKDSSKEAKEPKDEAKKKESSASKEKKEKEKEKEGKESGDKKVSRKSSVKVKDKKKEAGAGEG</sequence>
<gene>
    <name evidence="2" type="ORF">CRENBAI_022861</name>
</gene>
<feature type="compositionally biased region" description="Acidic residues" evidence="1">
    <location>
        <begin position="121"/>
        <end position="131"/>
    </location>
</feature>
<keyword evidence="3" id="KW-1185">Reference proteome</keyword>
<accession>A0AAV9RI92</accession>
<evidence type="ECO:0000256" key="1">
    <source>
        <dbReference type="SAM" id="MobiDB-lite"/>
    </source>
</evidence>
<feature type="region of interest" description="Disordered" evidence="1">
    <location>
        <begin position="1"/>
        <end position="80"/>
    </location>
</feature>
<organism evidence="2 3">
    <name type="scientific">Crenichthys baileyi</name>
    <name type="common">White River springfish</name>
    <dbReference type="NCBI Taxonomy" id="28760"/>
    <lineage>
        <taxon>Eukaryota</taxon>
        <taxon>Metazoa</taxon>
        <taxon>Chordata</taxon>
        <taxon>Craniata</taxon>
        <taxon>Vertebrata</taxon>
        <taxon>Euteleostomi</taxon>
        <taxon>Actinopterygii</taxon>
        <taxon>Neopterygii</taxon>
        <taxon>Teleostei</taxon>
        <taxon>Neoteleostei</taxon>
        <taxon>Acanthomorphata</taxon>
        <taxon>Ovalentaria</taxon>
        <taxon>Atherinomorphae</taxon>
        <taxon>Cyprinodontiformes</taxon>
        <taxon>Goodeidae</taxon>
        <taxon>Crenichthys</taxon>
    </lineage>
</organism>
<feature type="compositionally biased region" description="Gly residues" evidence="1">
    <location>
        <begin position="14"/>
        <end position="25"/>
    </location>
</feature>